<protein>
    <submittedName>
        <fullName evidence="1">Uncharacterized protein</fullName>
    </submittedName>
</protein>
<comment type="caution">
    <text evidence="1">The sequence shown here is derived from an EMBL/GenBank/DDBJ whole genome shotgun (WGS) entry which is preliminary data.</text>
</comment>
<name>A0ABV0Q003_9TELE</name>
<accession>A0ABV0Q003</accession>
<evidence type="ECO:0000313" key="2">
    <source>
        <dbReference type="Proteomes" id="UP001476798"/>
    </source>
</evidence>
<keyword evidence="2" id="KW-1185">Reference proteome</keyword>
<proteinExistence type="predicted"/>
<dbReference type="Proteomes" id="UP001476798">
    <property type="component" value="Unassembled WGS sequence"/>
</dbReference>
<evidence type="ECO:0000313" key="1">
    <source>
        <dbReference type="EMBL" id="MEQ2189107.1"/>
    </source>
</evidence>
<dbReference type="EMBL" id="JAHRIO010092123">
    <property type="protein sequence ID" value="MEQ2189107.1"/>
    <property type="molecule type" value="Genomic_DNA"/>
</dbReference>
<gene>
    <name evidence="1" type="ORF">GOODEAATRI_021808</name>
</gene>
<reference evidence="1 2" key="1">
    <citation type="submission" date="2021-06" db="EMBL/GenBank/DDBJ databases">
        <authorList>
            <person name="Palmer J.M."/>
        </authorList>
    </citation>
    <scope>NUCLEOTIDE SEQUENCE [LARGE SCALE GENOMIC DNA]</scope>
    <source>
        <strain evidence="1 2">GA_2019</strain>
        <tissue evidence="1">Muscle</tissue>
    </source>
</reference>
<organism evidence="1 2">
    <name type="scientific">Goodea atripinnis</name>
    <dbReference type="NCBI Taxonomy" id="208336"/>
    <lineage>
        <taxon>Eukaryota</taxon>
        <taxon>Metazoa</taxon>
        <taxon>Chordata</taxon>
        <taxon>Craniata</taxon>
        <taxon>Vertebrata</taxon>
        <taxon>Euteleostomi</taxon>
        <taxon>Actinopterygii</taxon>
        <taxon>Neopterygii</taxon>
        <taxon>Teleostei</taxon>
        <taxon>Neoteleostei</taxon>
        <taxon>Acanthomorphata</taxon>
        <taxon>Ovalentaria</taxon>
        <taxon>Atherinomorphae</taxon>
        <taxon>Cyprinodontiformes</taxon>
        <taxon>Goodeidae</taxon>
        <taxon>Goodea</taxon>
    </lineage>
</organism>
<sequence length="369" mass="42227">MCRGPLPLGLEDSRWMVFNLNSLRDKFWMGKLPYGPPRPEGEFAPFPGKPAYESIGGLALAKAIQHYRKYIGNTLVCCVQSRHKTIVYVSAPSDKFMLAYACIHSTVTLTFHQLCRSDLPASEQHSCLRLRPELYAVCSRIFRQVLPELFSVLKYIRGVCAKDKDYLKVDPDRVRLIWHMDSNGIHSSLTKRLSIGLMPGLLHAPKEWADEQCPTTDTEGIVEGASFCRETWCYEFHVMGSHSRTLYTAAPSTWDYMNWSVTSYLLACLLAMNTYDCQGSSMQGHTLYHPPKCFLMSPIKPSMYVALRRVFRREDIKLTNCGFTERIGQVEFYPERLVTYRTRTTSTRAPVALRWTLGQARHSLRSGLR</sequence>